<dbReference type="PIRSF" id="PIRSF017082">
    <property type="entry name" value="YflP"/>
    <property type="match status" value="1"/>
</dbReference>
<protein>
    <submittedName>
        <fullName evidence="3">Tripartite tricarboxylate transporter substrate binding protein</fullName>
    </submittedName>
</protein>
<dbReference type="Proteomes" id="UP001526430">
    <property type="component" value="Unassembled WGS sequence"/>
</dbReference>
<keyword evidence="2" id="KW-0732">Signal</keyword>
<evidence type="ECO:0000256" key="2">
    <source>
        <dbReference type="SAM" id="SignalP"/>
    </source>
</evidence>
<dbReference type="CDD" id="cd07012">
    <property type="entry name" value="PBP2_Bug_TTT"/>
    <property type="match status" value="1"/>
</dbReference>
<comment type="similarity">
    <text evidence="1">Belongs to the UPF0065 (bug) family.</text>
</comment>
<dbReference type="Gene3D" id="3.40.190.150">
    <property type="entry name" value="Bordetella uptake gene, domain 1"/>
    <property type="match status" value="1"/>
</dbReference>
<dbReference type="InterPro" id="IPR005064">
    <property type="entry name" value="BUG"/>
</dbReference>
<reference evidence="3 4" key="1">
    <citation type="submission" date="2022-10" db="EMBL/GenBank/DDBJ databases">
        <title>Roseococcus glaciei nov., sp. nov., isolated from glacier.</title>
        <authorList>
            <person name="Liu Q."/>
            <person name="Xin Y.-H."/>
        </authorList>
    </citation>
    <scope>NUCLEOTIDE SEQUENCE [LARGE SCALE GENOMIC DNA]</scope>
    <source>
        <strain evidence="3 4">MDT2-1-1</strain>
    </source>
</reference>
<accession>A0ABT3NXK9</accession>
<keyword evidence="4" id="KW-1185">Reference proteome</keyword>
<comment type="caution">
    <text evidence="3">The sequence shown here is derived from an EMBL/GenBank/DDBJ whole genome shotgun (WGS) entry which is preliminary data.</text>
</comment>
<gene>
    <name evidence="3" type="ORF">OF850_14795</name>
</gene>
<dbReference type="Pfam" id="PF03401">
    <property type="entry name" value="TctC"/>
    <property type="match status" value="1"/>
</dbReference>
<feature type="signal peptide" evidence="2">
    <location>
        <begin position="1"/>
        <end position="19"/>
    </location>
</feature>
<dbReference type="PANTHER" id="PTHR42928">
    <property type="entry name" value="TRICARBOXYLATE-BINDING PROTEIN"/>
    <property type="match status" value="1"/>
</dbReference>
<dbReference type="PANTHER" id="PTHR42928:SF5">
    <property type="entry name" value="BLR1237 PROTEIN"/>
    <property type="match status" value="1"/>
</dbReference>
<dbReference type="EMBL" id="JAPFQI010000012">
    <property type="protein sequence ID" value="MCW8086901.1"/>
    <property type="molecule type" value="Genomic_DNA"/>
</dbReference>
<organism evidence="3 4">
    <name type="scientific">Sabulicella glaciei</name>
    <dbReference type="NCBI Taxonomy" id="2984948"/>
    <lineage>
        <taxon>Bacteria</taxon>
        <taxon>Pseudomonadati</taxon>
        <taxon>Pseudomonadota</taxon>
        <taxon>Alphaproteobacteria</taxon>
        <taxon>Acetobacterales</taxon>
        <taxon>Acetobacteraceae</taxon>
        <taxon>Sabulicella</taxon>
    </lineage>
</organism>
<evidence type="ECO:0000313" key="4">
    <source>
        <dbReference type="Proteomes" id="UP001526430"/>
    </source>
</evidence>
<dbReference type="InterPro" id="IPR042100">
    <property type="entry name" value="Bug_dom1"/>
</dbReference>
<name>A0ABT3NXK9_9PROT</name>
<evidence type="ECO:0000256" key="1">
    <source>
        <dbReference type="ARBA" id="ARBA00006987"/>
    </source>
</evidence>
<feature type="chain" id="PRO_5045957265" evidence="2">
    <location>
        <begin position="20"/>
        <end position="309"/>
    </location>
</feature>
<dbReference type="Gene3D" id="3.40.190.10">
    <property type="entry name" value="Periplasmic binding protein-like II"/>
    <property type="match status" value="1"/>
</dbReference>
<sequence length="309" mass="32277">MRALTLALMLAALALPARAQAPITVVVNFVAGGPSDLMARLMAPELSQQLGVPVVVKNSVGAAGTIGAAEVARARPDGQTLLLSPVGAMAVQPHFRRDLPYRPTDLVGICQVADTPVVVMAAPNGPATLREALARAREAGAGFNYASTGPGSIPHIATADIARRAGIGMTHIPFRGNAEAVMALLRGDVTLFADQPGTIRANGLRALAVMAPARSPEFPDTPTTREEGLDLVYSIWSGLFAPAGTPDAFLARAEAACQRAMVAPAVVEGFARLATPITFRGREAFARFWAEELEKFRGIVESAGLRPGD</sequence>
<proteinExistence type="inferred from homology"/>
<evidence type="ECO:0000313" key="3">
    <source>
        <dbReference type="EMBL" id="MCW8086901.1"/>
    </source>
</evidence>
<dbReference type="RefSeq" id="WP_301591040.1">
    <property type="nucleotide sequence ID" value="NZ_JAPFQI010000012.1"/>
</dbReference>